<sequence length="721" mass="78644">MTKTGKPDSYWHDIMTKYAQGKYHFTTGKKPGAKKWKDTLEKINICPLHRQTRVNDIFGKRIPCKCGYHKPLRALQAPDRPLSAVQAPDRPLSAVQAPDRPLSAVQAPDLPLSAVQAPDRSHRAVQAPDRPLSAVQAPDLPLSAGSRPAPQCRLQTAPTSSAGSRPLPPSRAGSRPAPQCSAGSRPAPQCSAGSRPLPPSSAGSRPAPQCSAGSRPAPQCSAGSRPLPPSSAGSRPAPQCSAGSRPAPQCSADSRPAPQCSADSRPAPQCSAGSRPLPPSSAGSRPAPQSSSLIKCALCSKDVDVECFTEHLSDYHVEECCDKCGAKVWGAVGLLHHIDTHHHLTSLSDQDQQSVDPPLTAQSPAYIEEQEGASQTTLHIPSLRPPEVNWVSFLPKQFCRIIKPADQKWIAQCLYDSTGRLKQQFSQNWFHPPSPSKPTTSPPDPSSYFRQRMFLWAPMRMWGIPLKCTQCSSKMHHSGIYTKVREVIDIDSRYYLIGVDYPRCSKCMVPVCPWSSEILKQLDPSHRNKFPAVLTTHLALDRKCVTLLKPRTAGNSSSYLQQALEEIHSEEWARHTIDYLTDCELHKKRCALTQVEVVYEQPPPFCSLPLAQWFETAHANEILSHLDELKGVITSTYGSILKLDSTKKITKKLAGGIADTATWMTNIGNEFGQVLNCVLTTGEGAGLDDLCQGIVKRYKDAGEPEPAVIYVDRDCCSETGL</sequence>
<name>A0ABR3LPA1_9TELE</name>
<evidence type="ECO:0000256" key="1">
    <source>
        <dbReference type="SAM" id="MobiDB-lite"/>
    </source>
</evidence>
<dbReference type="InterPro" id="IPR046616">
    <property type="entry name" value="DUF6729"/>
</dbReference>
<evidence type="ECO:0000313" key="4">
    <source>
        <dbReference type="Proteomes" id="UP001558613"/>
    </source>
</evidence>
<feature type="compositionally biased region" description="Polar residues" evidence="1">
    <location>
        <begin position="153"/>
        <end position="163"/>
    </location>
</feature>
<dbReference type="Pfam" id="PF20499">
    <property type="entry name" value="DUF6729"/>
    <property type="match status" value="1"/>
</dbReference>
<dbReference type="PANTHER" id="PTHR24401:SF29">
    <property type="entry name" value="SI:CH211-243P7.3-RELATED"/>
    <property type="match status" value="1"/>
</dbReference>
<accession>A0ABR3LPA1</accession>
<protein>
    <recommendedName>
        <fullName evidence="2">DUF6729 domain-containing protein</fullName>
    </recommendedName>
</protein>
<reference evidence="3 4" key="1">
    <citation type="submission" date="2023-09" db="EMBL/GenBank/DDBJ databases">
        <authorList>
            <person name="Wang M."/>
        </authorList>
    </citation>
    <scope>NUCLEOTIDE SEQUENCE [LARGE SCALE GENOMIC DNA]</scope>
    <source>
        <strain evidence="3">GT-2023</strain>
        <tissue evidence="3">Liver</tissue>
    </source>
</reference>
<evidence type="ECO:0000259" key="2">
    <source>
        <dbReference type="Pfam" id="PF20499"/>
    </source>
</evidence>
<dbReference type="Proteomes" id="UP001558613">
    <property type="component" value="Unassembled WGS sequence"/>
</dbReference>
<feature type="domain" description="DUF6729" evidence="2">
    <location>
        <begin position="399"/>
        <end position="623"/>
    </location>
</feature>
<dbReference type="EMBL" id="JAYMGO010000020">
    <property type="protein sequence ID" value="KAL1254235.1"/>
    <property type="molecule type" value="Genomic_DNA"/>
</dbReference>
<dbReference type="PANTHER" id="PTHR24401">
    <property type="entry name" value="SI:CH211-243P7.3-RELATED"/>
    <property type="match status" value="1"/>
</dbReference>
<feature type="compositionally biased region" description="Pro residues" evidence="1">
    <location>
        <begin position="432"/>
        <end position="445"/>
    </location>
</feature>
<evidence type="ECO:0000313" key="3">
    <source>
        <dbReference type="EMBL" id="KAL1254235.1"/>
    </source>
</evidence>
<feature type="region of interest" description="Disordered" evidence="1">
    <location>
        <begin position="81"/>
        <end position="288"/>
    </location>
</feature>
<keyword evidence="4" id="KW-1185">Reference proteome</keyword>
<feature type="region of interest" description="Disordered" evidence="1">
    <location>
        <begin position="427"/>
        <end position="446"/>
    </location>
</feature>
<comment type="caution">
    <text evidence="3">The sequence shown here is derived from an EMBL/GenBank/DDBJ whole genome shotgun (WGS) entry which is preliminary data.</text>
</comment>
<gene>
    <name evidence="3" type="ORF">QQF64_016464</name>
</gene>
<organism evidence="3 4">
    <name type="scientific">Cirrhinus molitorella</name>
    <name type="common">mud carp</name>
    <dbReference type="NCBI Taxonomy" id="172907"/>
    <lineage>
        <taxon>Eukaryota</taxon>
        <taxon>Metazoa</taxon>
        <taxon>Chordata</taxon>
        <taxon>Craniata</taxon>
        <taxon>Vertebrata</taxon>
        <taxon>Euteleostomi</taxon>
        <taxon>Actinopterygii</taxon>
        <taxon>Neopterygii</taxon>
        <taxon>Teleostei</taxon>
        <taxon>Ostariophysi</taxon>
        <taxon>Cypriniformes</taxon>
        <taxon>Cyprinidae</taxon>
        <taxon>Labeoninae</taxon>
        <taxon>Labeonini</taxon>
        <taxon>Cirrhinus</taxon>
    </lineage>
</organism>
<proteinExistence type="predicted"/>